<sequence length="195" mass="22956">MGNLQIPANPTSYRRTGWQIVLMLLMGMNYLKDHDPRHVQFSKHQRAKRKAKTYCQKSGFITELPDDYDEENKHAYNPLFAPASCSPHVHHPYKHPPSVARNGKEVWPYPRNDFHHGPHSEKDSSRHGPNPTSRMQTRDAWTRMRAASKRPLEYVRNIDSTKKRVTFDRDVQWYIYASDEDSYDGDSEVDMDERR</sequence>
<evidence type="ECO:0000313" key="3">
    <source>
        <dbReference type="Proteomes" id="UP001521785"/>
    </source>
</evidence>
<keyword evidence="3" id="KW-1185">Reference proteome</keyword>
<organism evidence="2 3">
    <name type="scientific">Paraconiothyrium brasiliense</name>
    <dbReference type="NCBI Taxonomy" id="300254"/>
    <lineage>
        <taxon>Eukaryota</taxon>
        <taxon>Fungi</taxon>
        <taxon>Dikarya</taxon>
        <taxon>Ascomycota</taxon>
        <taxon>Pezizomycotina</taxon>
        <taxon>Dothideomycetes</taxon>
        <taxon>Pleosporomycetidae</taxon>
        <taxon>Pleosporales</taxon>
        <taxon>Massarineae</taxon>
        <taxon>Didymosphaeriaceae</taxon>
        <taxon>Paraconiothyrium</taxon>
    </lineage>
</organism>
<accession>A0ABR3RLD6</accession>
<feature type="compositionally biased region" description="Basic and acidic residues" evidence="1">
    <location>
        <begin position="112"/>
        <end position="126"/>
    </location>
</feature>
<dbReference type="EMBL" id="JAKJXO020000005">
    <property type="protein sequence ID" value="KAL1605261.1"/>
    <property type="molecule type" value="Genomic_DNA"/>
</dbReference>
<name>A0ABR3RLD6_9PLEO</name>
<proteinExistence type="predicted"/>
<comment type="caution">
    <text evidence="2">The sequence shown here is derived from an EMBL/GenBank/DDBJ whole genome shotgun (WGS) entry which is preliminary data.</text>
</comment>
<reference evidence="2 3" key="1">
    <citation type="submission" date="2024-02" db="EMBL/GenBank/DDBJ databases">
        <title>De novo assembly and annotation of 12 fungi associated with fruit tree decline syndrome in Ontario, Canada.</title>
        <authorList>
            <person name="Sulman M."/>
            <person name="Ellouze W."/>
            <person name="Ilyukhin E."/>
        </authorList>
    </citation>
    <scope>NUCLEOTIDE SEQUENCE [LARGE SCALE GENOMIC DNA]</scope>
    <source>
        <strain evidence="2 3">M42-189</strain>
    </source>
</reference>
<protein>
    <submittedName>
        <fullName evidence="2">Uncharacterized protein</fullName>
    </submittedName>
</protein>
<gene>
    <name evidence="2" type="ORF">SLS60_004805</name>
</gene>
<evidence type="ECO:0000313" key="2">
    <source>
        <dbReference type="EMBL" id="KAL1605261.1"/>
    </source>
</evidence>
<feature type="region of interest" description="Disordered" evidence="1">
    <location>
        <begin position="106"/>
        <end position="140"/>
    </location>
</feature>
<dbReference type="Proteomes" id="UP001521785">
    <property type="component" value="Unassembled WGS sequence"/>
</dbReference>
<evidence type="ECO:0000256" key="1">
    <source>
        <dbReference type="SAM" id="MobiDB-lite"/>
    </source>
</evidence>